<gene>
    <name evidence="2" type="ORF">CCHR01_05424</name>
</gene>
<protein>
    <submittedName>
        <fullName evidence="2">Uncharacterized protein</fullName>
    </submittedName>
</protein>
<sequence>MPYSMPSFVFSYALGPIPQTGCGSLPRRARPYQDLHLPAAAVPSAGWGGKEDETVLGGREERESGRGLGDAEGRFGGVGFTWPRRTLVSDGTHPRRLLNGLSCGGMEVECVLSAPRRRLPSDGYVVMLRRTREVLVAG</sequence>
<feature type="region of interest" description="Disordered" evidence="1">
    <location>
        <begin position="43"/>
        <end position="72"/>
    </location>
</feature>
<dbReference type="AlphaFoldDB" id="A0AAD9APD8"/>
<dbReference type="Proteomes" id="UP001243330">
    <property type="component" value="Unassembled WGS sequence"/>
</dbReference>
<feature type="compositionally biased region" description="Basic and acidic residues" evidence="1">
    <location>
        <begin position="49"/>
        <end position="72"/>
    </location>
</feature>
<organism evidence="2 3">
    <name type="scientific">Colletotrichum chrysophilum</name>
    <dbReference type="NCBI Taxonomy" id="1836956"/>
    <lineage>
        <taxon>Eukaryota</taxon>
        <taxon>Fungi</taxon>
        <taxon>Dikarya</taxon>
        <taxon>Ascomycota</taxon>
        <taxon>Pezizomycotina</taxon>
        <taxon>Sordariomycetes</taxon>
        <taxon>Hypocreomycetidae</taxon>
        <taxon>Glomerellales</taxon>
        <taxon>Glomerellaceae</taxon>
        <taxon>Colletotrichum</taxon>
        <taxon>Colletotrichum gloeosporioides species complex</taxon>
    </lineage>
</organism>
<name>A0AAD9APD8_9PEZI</name>
<accession>A0AAD9APD8</accession>
<evidence type="ECO:0000313" key="3">
    <source>
        <dbReference type="Proteomes" id="UP001243330"/>
    </source>
</evidence>
<dbReference type="EMBL" id="JAQOWY010000085">
    <property type="protein sequence ID" value="KAK1851991.1"/>
    <property type="molecule type" value="Genomic_DNA"/>
</dbReference>
<keyword evidence="3" id="KW-1185">Reference proteome</keyword>
<evidence type="ECO:0000256" key="1">
    <source>
        <dbReference type="SAM" id="MobiDB-lite"/>
    </source>
</evidence>
<evidence type="ECO:0000313" key="2">
    <source>
        <dbReference type="EMBL" id="KAK1851991.1"/>
    </source>
</evidence>
<proteinExistence type="predicted"/>
<reference evidence="2" key="1">
    <citation type="submission" date="2023-01" db="EMBL/GenBank/DDBJ databases">
        <title>Colletotrichum chrysophilum M932 genome sequence.</title>
        <authorList>
            <person name="Baroncelli R."/>
        </authorList>
    </citation>
    <scope>NUCLEOTIDE SEQUENCE</scope>
    <source>
        <strain evidence="2">M932</strain>
    </source>
</reference>
<comment type="caution">
    <text evidence="2">The sequence shown here is derived from an EMBL/GenBank/DDBJ whole genome shotgun (WGS) entry which is preliminary data.</text>
</comment>